<evidence type="ECO:0008006" key="3">
    <source>
        <dbReference type="Google" id="ProtNLM"/>
    </source>
</evidence>
<proteinExistence type="predicted"/>
<dbReference type="Gene3D" id="2.60.40.1190">
    <property type="match status" value="1"/>
</dbReference>
<dbReference type="EMBL" id="QDKL01000003">
    <property type="protein sequence ID" value="RZF20513.1"/>
    <property type="molecule type" value="Genomic_DNA"/>
</dbReference>
<accession>A0ABY0IC24</accession>
<evidence type="ECO:0000313" key="2">
    <source>
        <dbReference type="Proteomes" id="UP000443582"/>
    </source>
</evidence>
<gene>
    <name evidence="1" type="ORF">DAY19_11030</name>
</gene>
<dbReference type="Proteomes" id="UP000443582">
    <property type="component" value="Unassembled WGS sequence"/>
</dbReference>
<protein>
    <recommendedName>
        <fullName evidence="3">DOMON-like domain-containing protein</fullName>
    </recommendedName>
</protein>
<keyword evidence="2" id="KW-1185">Reference proteome</keyword>
<organism evidence="1 2">
    <name type="scientific">Halobacteriovorax vibrionivorans</name>
    <dbReference type="NCBI Taxonomy" id="2152716"/>
    <lineage>
        <taxon>Bacteria</taxon>
        <taxon>Pseudomonadati</taxon>
        <taxon>Bdellovibrionota</taxon>
        <taxon>Bacteriovoracia</taxon>
        <taxon>Bacteriovoracales</taxon>
        <taxon>Halobacteriovoraceae</taxon>
        <taxon>Halobacteriovorax</taxon>
    </lineage>
</organism>
<evidence type="ECO:0000313" key="1">
    <source>
        <dbReference type="EMBL" id="RZF20513.1"/>
    </source>
</evidence>
<sequence length="183" mass="21683">MISKQFELIPFNQGDPNLPELRLLAEVKVVEDYMYFHFTMKGNIDTVYFSKNNEKCNRVIGLWTQTCFEFFILNKLDGEYYEFNFGTDSSWNCFVFNSYRSELTEYEEIDIDNINIDHHDNSFNLDCRFPLRVLGHQFEDLANIKVTPTCVIKTSENQTLYYSNKHPDSKPNFHHPESFVDLV</sequence>
<name>A0ABY0IC24_9BACT</name>
<dbReference type="RefSeq" id="WP_115362399.1">
    <property type="nucleotide sequence ID" value="NZ_QDKL01000003.1"/>
</dbReference>
<comment type="caution">
    <text evidence="1">The sequence shown here is derived from an EMBL/GenBank/DDBJ whole genome shotgun (WGS) entry which is preliminary data.</text>
</comment>
<reference evidence="2" key="1">
    <citation type="journal article" date="2019" name="Int. J. Syst. Evol. Microbiol.">
        <title>Halobacteriovorax valvorus sp. nov., a novel prokaryotic predator isolated from coastal seawater of China.</title>
        <authorList>
            <person name="Chen M.-X."/>
        </authorList>
    </citation>
    <scope>NUCLEOTIDE SEQUENCE [LARGE SCALE GENOMIC DNA]</scope>
    <source>
        <strain evidence="2">BL9</strain>
    </source>
</reference>